<dbReference type="EMBL" id="AKHW03005127">
    <property type="protein sequence ID" value="KYO27738.1"/>
    <property type="molecule type" value="Genomic_DNA"/>
</dbReference>
<proteinExistence type="predicted"/>
<comment type="caution">
    <text evidence="2">The sequence shown here is derived from an EMBL/GenBank/DDBJ whole genome shotgun (WGS) entry which is preliminary data.</text>
</comment>
<evidence type="ECO:0000313" key="3">
    <source>
        <dbReference type="Proteomes" id="UP000050525"/>
    </source>
</evidence>
<dbReference type="AlphaFoldDB" id="A0A151MTA3"/>
<accession>A0A151MTA3</accession>
<reference evidence="2 3" key="1">
    <citation type="journal article" date="2012" name="Genome Biol.">
        <title>Sequencing three crocodilian genomes to illuminate the evolution of archosaurs and amniotes.</title>
        <authorList>
            <person name="St John J.A."/>
            <person name="Braun E.L."/>
            <person name="Isberg S.R."/>
            <person name="Miles L.G."/>
            <person name="Chong A.Y."/>
            <person name="Gongora J."/>
            <person name="Dalzell P."/>
            <person name="Moran C."/>
            <person name="Bed'hom B."/>
            <person name="Abzhanov A."/>
            <person name="Burgess S.C."/>
            <person name="Cooksey A.M."/>
            <person name="Castoe T.A."/>
            <person name="Crawford N.G."/>
            <person name="Densmore L.D."/>
            <person name="Drew J.C."/>
            <person name="Edwards S.V."/>
            <person name="Faircloth B.C."/>
            <person name="Fujita M.K."/>
            <person name="Greenwold M.J."/>
            <person name="Hoffmann F.G."/>
            <person name="Howard J.M."/>
            <person name="Iguchi T."/>
            <person name="Janes D.E."/>
            <person name="Khan S.Y."/>
            <person name="Kohno S."/>
            <person name="de Koning A.J."/>
            <person name="Lance S.L."/>
            <person name="McCarthy F.M."/>
            <person name="McCormack J.E."/>
            <person name="Merchant M.E."/>
            <person name="Peterson D.G."/>
            <person name="Pollock D.D."/>
            <person name="Pourmand N."/>
            <person name="Raney B.J."/>
            <person name="Roessler K.A."/>
            <person name="Sanford J.R."/>
            <person name="Sawyer R.H."/>
            <person name="Schmidt C.J."/>
            <person name="Triplett E.W."/>
            <person name="Tuberville T.D."/>
            <person name="Venegas-Anaya M."/>
            <person name="Howard J.T."/>
            <person name="Jarvis E.D."/>
            <person name="Guillette L.J.Jr."/>
            <person name="Glenn T.C."/>
            <person name="Green R.E."/>
            <person name="Ray D.A."/>
        </authorList>
    </citation>
    <scope>NUCLEOTIDE SEQUENCE [LARGE SCALE GENOMIC DNA]</scope>
    <source>
        <strain evidence="2">KSC_2009_1</strain>
    </source>
</reference>
<gene>
    <name evidence="2" type="ORF">Y1Q_0005289</name>
</gene>
<keyword evidence="3" id="KW-1185">Reference proteome</keyword>
<evidence type="ECO:0000256" key="1">
    <source>
        <dbReference type="SAM" id="MobiDB-lite"/>
    </source>
</evidence>
<organism evidence="2 3">
    <name type="scientific">Alligator mississippiensis</name>
    <name type="common">American alligator</name>
    <dbReference type="NCBI Taxonomy" id="8496"/>
    <lineage>
        <taxon>Eukaryota</taxon>
        <taxon>Metazoa</taxon>
        <taxon>Chordata</taxon>
        <taxon>Craniata</taxon>
        <taxon>Vertebrata</taxon>
        <taxon>Euteleostomi</taxon>
        <taxon>Archelosauria</taxon>
        <taxon>Archosauria</taxon>
        <taxon>Crocodylia</taxon>
        <taxon>Alligatoridae</taxon>
        <taxon>Alligatorinae</taxon>
        <taxon>Alligator</taxon>
    </lineage>
</organism>
<protein>
    <submittedName>
        <fullName evidence="2">Uncharacterized protein</fullName>
    </submittedName>
</protein>
<dbReference type="Proteomes" id="UP000050525">
    <property type="component" value="Unassembled WGS sequence"/>
</dbReference>
<evidence type="ECO:0000313" key="2">
    <source>
        <dbReference type="EMBL" id="KYO27738.1"/>
    </source>
</evidence>
<sequence>MRKVNMKNTSKFVVNISKATKGHLTAFIQLKKGAGPGPYIKHRQEARGSSLPVAKEEGASSQKGWCISCSSNKSRHLLNSISTAVQGSSTERA</sequence>
<feature type="region of interest" description="Disordered" evidence="1">
    <location>
        <begin position="41"/>
        <end position="61"/>
    </location>
</feature>
<name>A0A151MTA3_ALLMI</name>